<keyword evidence="2" id="KW-1185">Reference proteome</keyword>
<evidence type="ECO:0000313" key="2">
    <source>
        <dbReference type="Proteomes" id="UP001152300"/>
    </source>
</evidence>
<proteinExistence type="predicted"/>
<name>A0A9X0ASI8_9HELO</name>
<evidence type="ECO:0000313" key="1">
    <source>
        <dbReference type="EMBL" id="KAJ8068114.1"/>
    </source>
</evidence>
<sequence>MRLEDAVVRRKQDMGRVIEDRFGAEPLKSNLRTGLSNFFMLPTSFEQVNSGEKMLLAGIWKAV</sequence>
<gene>
    <name evidence="1" type="ORF">OCU04_003686</name>
</gene>
<comment type="caution">
    <text evidence="1">The sequence shown here is derived from an EMBL/GenBank/DDBJ whole genome shotgun (WGS) entry which is preliminary data.</text>
</comment>
<dbReference type="Proteomes" id="UP001152300">
    <property type="component" value="Unassembled WGS sequence"/>
</dbReference>
<dbReference type="EMBL" id="JAPEIS010000003">
    <property type="protein sequence ID" value="KAJ8068114.1"/>
    <property type="molecule type" value="Genomic_DNA"/>
</dbReference>
<accession>A0A9X0ASI8</accession>
<reference evidence="1" key="1">
    <citation type="submission" date="2022-11" db="EMBL/GenBank/DDBJ databases">
        <title>Genome Resource of Sclerotinia nivalis Strain SnTB1, a Plant Pathogen Isolated from American Ginseng.</title>
        <authorList>
            <person name="Fan S."/>
        </authorList>
    </citation>
    <scope>NUCLEOTIDE SEQUENCE</scope>
    <source>
        <strain evidence="1">SnTB1</strain>
    </source>
</reference>
<organism evidence="1 2">
    <name type="scientific">Sclerotinia nivalis</name>
    <dbReference type="NCBI Taxonomy" id="352851"/>
    <lineage>
        <taxon>Eukaryota</taxon>
        <taxon>Fungi</taxon>
        <taxon>Dikarya</taxon>
        <taxon>Ascomycota</taxon>
        <taxon>Pezizomycotina</taxon>
        <taxon>Leotiomycetes</taxon>
        <taxon>Helotiales</taxon>
        <taxon>Sclerotiniaceae</taxon>
        <taxon>Sclerotinia</taxon>
    </lineage>
</organism>
<dbReference type="AlphaFoldDB" id="A0A9X0ASI8"/>
<protein>
    <submittedName>
        <fullName evidence="1">Uncharacterized protein</fullName>
    </submittedName>
</protein>